<sequence length="118" mass="14199">MPHGSIRTDVHVPSYGTSQMTFITCIGKKFGRFYVVWEIRRLIDQYIGGPWISFEEIPKEVIEQIWVKFKTLYDWDKRQDEKIKTNFKFVIQEELYRDIRSTYRERSTKMAIAVGHDM</sequence>
<comment type="caution">
    <text evidence="1">The sequence shown here is derived from an EMBL/GenBank/DDBJ whole genome shotgun (WGS) entry which is preliminary data.</text>
</comment>
<accession>A0AAU9LX63</accession>
<organism evidence="1 2">
    <name type="scientific">Lactuca virosa</name>
    <dbReference type="NCBI Taxonomy" id="75947"/>
    <lineage>
        <taxon>Eukaryota</taxon>
        <taxon>Viridiplantae</taxon>
        <taxon>Streptophyta</taxon>
        <taxon>Embryophyta</taxon>
        <taxon>Tracheophyta</taxon>
        <taxon>Spermatophyta</taxon>
        <taxon>Magnoliopsida</taxon>
        <taxon>eudicotyledons</taxon>
        <taxon>Gunneridae</taxon>
        <taxon>Pentapetalae</taxon>
        <taxon>asterids</taxon>
        <taxon>campanulids</taxon>
        <taxon>Asterales</taxon>
        <taxon>Asteraceae</taxon>
        <taxon>Cichorioideae</taxon>
        <taxon>Cichorieae</taxon>
        <taxon>Lactucinae</taxon>
        <taxon>Lactuca</taxon>
    </lineage>
</organism>
<reference evidence="1 2" key="1">
    <citation type="submission" date="2022-01" db="EMBL/GenBank/DDBJ databases">
        <authorList>
            <person name="Xiong W."/>
            <person name="Schranz E."/>
        </authorList>
    </citation>
    <scope>NUCLEOTIDE SEQUENCE [LARGE SCALE GENOMIC DNA]</scope>
</reference>
<keyword evidence="2" id="KW-1185">Reference proteome</keyword>
<gene>
    <name evidence="1" type="ORF">LVIROSA_LOCUS6509</name>
</gene>
<dbReference type="Proteomes" id="UP001157418">
    <property type="component" value="Unassembled WGS sequence"/>
</dbReference>
<dbReference type="AlphaFoldDB" id="A0AAU9LX63"/>
<name>A0AAU9LX63_9ASTR</name>
<protein>
    <submittedName>
        <fullName evidence="1">Uncharacterized protein</fullName>
    </submittedName>
</protein>
<evidence type="ECO:0000313" key="1">
    <source>
        <dbReference type="EMBL" id="CAH1418942.1"/>
    </source>
</evidence>
<proteinExistence type="predicted"/>
<evidence type="ECO:0000313" key="2">
    <source>
        <dbReference type="Proteomes" id="UP001157418"/>
    </source>
</evidence>
<dbReference type="EMBL" id="CAKMRJ010000170">
    <property type="protein sequence ID" value="CAH1418942.1"/>
    <property type="molecule type" value="Genomic_DNA"/>
</dbReference>